<evidence type="ECO:0000313" key="2">
    <source>
        <dbReference type="EMBL" id="GLR25851.1"/>
    </source>
</evidence>
<name>A0ABQ5YQY4_9BURK</name>
<dbReference type="EMBL" id="BSOJ01000009">
    <property type="protein sequence ID" value="GLR25851.1"/>
    <property type="molecule type" value="Genomic_DNA"/>
</dbReference>
<accession>A0ABQ5YQY4</accession>
<sequence>MNWFEKILMRVYGWVTRRLISARYKQLGLKELRLQRPEGGWSYVTGGQGPALILVHGFGANKENWLAVAPRLMKTHTVYIPDLIGFGESDKPTQVSYTVSAQSERLIGFADALGISQFHVGGNSMGGYISGVLAGLYPERVLSAWMLNPAGVQGAEPSEVAKAFLEQGRLVLVPENYGQYQNIVQMCFSGEPPAMPGFMRKYFGWVNVMNRDLLKQVFYDFTNPEANPTLNDMVTKARARMLLVWGDQDRLVDVSGLQVLKQVNPAIQTQLLENTGHCPMVDRPKQVLEAYLAFQAAA</sequence>
<dbReference type="Proteomes" id="UP001156664">
    <property type="component" value="Unassembled WGS sequence"/>
</dbReference>
<comment type="caution">
    <text evidence="2">The sequence shown here is derived from an EMBL/GenBank/DDBJ whole genome shotgun (WGS) entry which is preliminary data.</text>
</comment>
<dbReference type="SUPFAM" id="SSF53474">
    <property type="entry name" value="alpha/beta-Hydrolases"/>
    <property type="match status" value="1"/>
</dbReference>
<dbReference type="Gene3D" id="3.40.50.1820">
    <property type="entry name" value="alpha/beta hydrolase"/>
    <property type="match status" value="1"/>
</dbReference>
<evidence type="ECO:0000313" key="3">
    <source>
        <dbReference type="Proteomes" id="UP001156664"/>
    </source>
</evidence>
<proteinExistence type="predicted"/>
<keyword evidence="3" id="KW-1185">Reference proteome</keyword>
<dbReference type="InterPro" id="IPR029058">
    <property type="entry name" value="AB_hydrolase_fold"/>
</dbReference>
<reference evidence="3" key="1">
    <citation type="journal article" date="2019" name="Int. J. Syst. Evol. Microbiol.">
        <title>The Global Catalogue of Microorganisms (GCM) 10K type strain sequencing project: providing services to taxonomists for standard genome sequencing and annotation.</title>
        <authorList>
            <consortium name="The Broad Institute Genomics Platform"/>
            <consortium name="The Broad Institute Genome Sequencing Center for Infectious Disease"/>
            <person name="Wu L."/>
            <person name="Ma J."/>
        </authorList>
    </citation>
    <scope>NUCLEOTIDE SEQUENCE [LARGE SCALE GENOMIC DNA]</scope>
    <source>
        <strain evidence="3">NBRC 105857</strain>
    </source>
</reference>
<dbReference type="Pfam" id="PF00561">
    <property type="entry name" value="Abhydrolase_1"/>
    <property type="match status" value="1"/>
</dbReference>
<feature type="domain" description="AB hydrolase-1" evidence="1">
    <location>
        <begin position="50"/>
        <end position="158"/>
    </location>
</feature>
<dbReference type="RefSeq" id="WP_284280292.1">
    <property type="nucleotide sequence ID" value="NZ_BSOJ01000009.1"/>
</dbReference>
<gene>
    <name evidence="2" type="ORF">GCM10007875_09390</name>
</gene>
<dbReference type="InterPro" id="IPR050266">
    <property type="entry name" value="AB_hydrolase_sf"/>
</dbReference>
<dbReference type="PRINTS" id="PR00111">
    <property type="entry name" value="ABHYDROLASE"/>
</dbReference>
<dbReference type="PANTHER" id="PTHR43798">
    <property type="entry name" value="MONOACYLGLYCEROL LIPASE"/>
    <property type="match status" value="1"/>
</dbReference>
<dbReference type="InterPro" id="IPR000073">
    <property type="entry name" value="AB_hydrolase_1"/>
</dbReference>
<organism evidence="2 3">
    <name type="scientific">Limnobacter litoralis</name>
    <dbReference type="NCBI Taxonomy" id="481366"/>
    <lineage>
        <taxon>Bacteria</taxon>
        <taxon>Pseudomonadati</taxon>
        <taxon>Pseudomonadota</taxon>
        <taxon>Betaproteobacteria</taxon>
        <taxon>Burkholderiales</taxon>
        <taxon>Burkholderiaceae</taxon>
        <taxon>Limnobacter</taxon>
    </lineage>
</organism>
<protein>
    <submittedName>
        <fullName evidence="2">Lipase</fullName>
    </submittedName>
</protein>
<evidence type="ECO:0000259" key="1">
    <source>
        <dbReference type="Pfam" id="PF00561"/>
    </source>
</evidence>
<dbReference type="PANTHER" id="PTHR43798:SF5">
    <property type="entry name" value="MONOACYLGLYCEROL LIPASE ABHD6"/>
    <property type="match status" value="1"/>
</dbReference>